<accession>A0ABX2BTL9</accession>
<dbReference type="Proteomes" id="UP000652198">
    <property type="component" value="Unassembled WGS sequence"/>
</dbReference>
<sequence>MSSLNIRQYAVTSPDDRGDTSHRNYLAGRQAVRRRTLVLAVASAAVAAIAIAAGLPSTGIAVYLAATLPFAFFS</sequence>
<feature type="transmembrane region" description="Helical" evidence="2">
    <location>
        <begin position="37"/>
        <end position="66"/>
    </location>
</feature>
<dbReference type="EMBL" id="WOEY01000091">
    <property type="protein sequence ID" value="NPT44227.1"/>
    <property type="molecule type" value="Genomic_DNA"/>
</dbReference>
<feature type="region of interest" description="Disordered" evidence="1">
    <location>
        <begin position="1"/>
        <end position="22"/>
    </location>
</feature>
<reference evidence="3 4" key="1">
    <citation type="submission" date="2019-11" db="EMBL/GenBank/DDBJ databases">
        <title>Metabolism of dissolved organic matter in forest soils.</title>
        <authorList>
            <person name="Cyle K.T."/>
            <person name="Wilhelm R.C."/>
            <person name="Martinez C.E."/>
        </authorList>
    </citation>
    <scope>NUCLEOTIDE SEQUENCE [LARGE SCALE GENOMIC DNA]</scope>
    <source>
        <strain evidence="3 4">1N</strain>
    </source>
</reference>
<evidence type="ECO:0000313" key="3">
    <source>
        <dbReference type="EMBL" id="NPT44227.1"/>
    </source>
</evidence>
<evidence type="ECO:0000313" key="4">
    <source>
        <dbReference type="Proteomes" id="UP000652198"/>
    </source>
</evidence>
<keyword evidence="2" id="KW-0812">Transmembrane</keyword>
<evidence type="ECO:0000256" key="1">
    <source>
        <dbReference type="SAM" id="MobiDB-lite"/>
    </source>
</evidence>
<protein>
    <submittedName>
        <fullName evidence="3">Uncharacterized protein</fullName>
    </submittedName>
</protein>
<organism evidence="3 4">
    <name type="scientific">Paraburkholderia solitsugae</name>
    <dbReference type="NCBI Taxonomy" id="2675748"/>
    <lineage>
        <taxon>Bacteria</taxon>
        <taxon>Pseudomonadati</taxon>
        <taxon>Pseudomonadota</taxon>
        <taxon>Betaproteobacteria</taxon>
        <taxon>Burkholderiales</taxon>
        <taxon>Burkholderiaceae</taxon>
        <taxon>Paraburkholderia</taxon>
    </lineage>
</organism>
<proteinExistence type="predicted"/>
<name>A0ABX2BTL9_9BURK</name>
<keyword evidence="2" id="KW-0472">Membrane</keyword>
<comment type="caution">
    <text evidence="3">The sequence shown here is derived from an EMBL/GenBank/DDBJ whole genome shotgun (WGS) entry which is preliminary data.</text>
</comment>
<keyword evidence="2" id="KW-1133">Transmembrane helix</keyword>
<gene>
    <name evidence="3" type="ORF">GNZ12_23545</name>
</gene>
<dbReference type="RefSeq" id="WP_172314180.1">
    <property type="nucleotide sequence ID" value="NZ_WOEY01000091.1"/>
</dbReference>
<evidence type="ECO:0000256" key="2">
    <source>
        <dbReference type="SAM" id="Phobius"/>
    </source>
</evidence>
<keyword evidence="4" id="KW-1185">Reference proteome</keyword>